<dbReference type="OrthoDB" id="9796880at2"/>
<dbReference type="PROSITE" id="PS51085">
    <property type="entry name" value="2FE2S_FER_2"/>
    <property type="match status" value="1"/>
</dbReference>
<evidence type="ECO:0000256" key="5">
    <source>
        <dbReference type="ARBA" id="ARBA00023014"/>
    </source>
</evidence>
<keyword evidence="2" id="KW-0479">Metal-binding</keyword>
<dbReference type="SUPFAM" id="SSF47741">
    <property type="entry name" value="CO dehydrogenase ISP C-domain like"/>
    <property type="match status" value="1"/>
</dbReference>
<sequence length="156" mass="17108">MKLNARINGIKVSLEISPDEFLVDTLRRNGYLGVKQGCDTGTCGVCTIHVDGKAVLSCVLLSAKVEGREITTIEGVQNEAKVIGKYLVDEGVDQCGYCSSGTIMSILYLEKSIANPTDEEILHYLNGNLCRCTGYTGQLRAIKKYMEGKYNENCKQ</sequence>
<dbReference type="SUPFAM" id="SSF54292">
    <property type="entry name" value="2Fe-2S ferredoxin-like"/>
    <property type="match status" value="1"/>
</dbReference>
<evidence type="ECO:0000256" key="3">
    <source>
        <dbReference type="ARBA" id="ARBA00023002"/>
    </source>
</evidence>
<dbReference type="STRING" id="1120976.SAMN03080606_03072"/>
<dbReference type="InterPro" id="IPR036884">
    <property type="entry name" value="2Fe-2S-bd_dom_sf"/>
</dbReference>
<keyword evidence="4" id="KW-0408">Iron</keyword>
<dbReference type="GO" id="GO:0016491">
    <property type="term" value="F:oxidoreductase activity"/>
    <property type="evidence" value="ECO:0007669"/>
    <property type="project" value="UniProtKB-KW"/>
</dbReference>
<gene>
    <name evidence="7" type="ORF">SAMN03080606_03072</name>
</gene>
<organism evidence="7 8">
    <name type="scientific">Alkaliphilus peptidifermentans DSM 18978</name>
    <dbReference type="NCBI Taxonomy" id="1120976"/>
    <lineage>
        <taxon>Bacteria</taxon>
        <taxon>Bacillati</taxon>
        <taxon>Bacillota</taxon>
        <taxon>Clostridia</taxon>
        <taxon>Peptostreptococcales</taxon>
        <taxon>Natronincolaceae</taxon>
        <taxon>Alkaliphilus</taxon>
    </lineage>
</organism>
<dbReference type="PANTHER" id="PTHR44379:SF8">
    <property type="entry name" value="XANTHINE DEHYDROGENASE IRON-SULFUR-BINDING SUBUNIT XDHC-RELATED"/>
    <property type="match status" value="1"/>
</dbReference>
<dbReference type="InterPro" id="IPR001041">
    <property type="entry name" value="2Fe-2S_ferredoxin-type"/>
</dbReference>
<evidence type="ECO:0000259" key="6">
    <source>
        <dbReference type="PROSITE" id="PS51085"/>
    </source>
</evidence>
<evidence type="ECO:0000256" key="4">
    <source>
        <dbReference type="ARBA" id="ARBA00023004"/>
    </source>
</evidence>
<dbReference type="InterPro" id="IPR006058">
    <property type="entry name" value="2Fe2S_fd_BS"/>
</dbReference>
<reference evidence="7 8" key="1">
    <citation type="submission" date="2016-10" db="EMBL/GenBank/DDBJ databases">
        <authorList>
            <person name="de Groot N.N."/>
        </authorList>
    </citation>
    <scope>NUCLEOTIDE SEQUENCE [LARGE SCALE GENOMIC DNA]</scope>
    <source>
        <strain evidence="7 8">DSM 18978</strain>
    </source>
</reference>
<proteinExistence type="predicted"/>
<dbReference type="Gene3D" id="1.10.150.120">
    <property type="entry name" value="[2Fe-2S]-binding domain"/>
    <property type="match status" value="1"/>
</dbReference>
<evidence type="ECO:0000313" key="8">
    <source>
        <dbReference type="Proteomes" id="UP000198636"/>
    </source>
</evidence>
<dbReference type="GO" id="GO:0051537">
    <property type="term" value="F:2 iron, 2 sulfur cluster binding"/>
    <property type="evidence" value="ECO:0007669"/>
    <property type="project" value="UniProtKB-KW"/>
</dbReference>
<evidence type="ECO:0000313" key="7">
    <source>
        <dbReference type="EMBL" id="SCY92582.1"/>
    </source>
</evidence>
<keyword evidence="3" id="KW-0560">Oxidoreductase</keyword>
<keyword evidence="5" id="KW-0411">Iron-sulfur</keyword>
<dbReference type="InterPro" id="IPR012675">
    <property type="entry name" value="Beta-grasp_dom_sf"/>
</dbReference>
<dbReference type="InterPro" id="IPR002888">
    <property type="entry name" value="2Fe-2S-bd"/>
</dbReference>
<dbReference type="Gene3D" id="3.10.20.30">
    <property type="match status" value="1"/>
</dbReference>
<dbReference type="EMBL" id="FMUS01000022">
    <property type="protein sequence ID" value="SCY92582.1"/>
    <property type="molecule type" value="Genomic_DNA"/>
</dbReference>
<dbReference type="InterPro" id="IPR036010">
    <property type="entry name" value="2Fe-2S_ferredoxin-like_sf"/>
</dbReference>
<dbReference type="GO" id="GO:0046872">
    <property type="term" value="F:metal ion binding"/>
    <property type="evidence" value="ECO:0007669"/>
    <property type="project" value="UniProtKB-KW"/>
</dbReference>
<name>A0A1G5JVW5_9FIRM</name>
<dbReference type="Proteomes" id="UP000198636">
    <property type="component" value="Unassembled WGS sequence"/>
</dbReference>
<dbReference type="Pfam" id="PF01799">
    <property type="entry name" value="Fer2_2"/>
    <property type="match status" value="1"/>
</dbReference>
<evidence type="ECO:0000256" key="1">
    <source>
        <dbReference type="ARBA" id="ARBA00022714"/>
    </source>
</evidence>
<accession>A0A1G5JVW5</accession>
<feature type="domain" description="2Fe-2S ferredoxin-type" evidence="6">
    <location>
        <begin position="1"/>
        <end position="76"/>
    </location>
</feature>
<dbReference type="PROSITE" id="PS00197">
    <property type="entry name" value="2FE2S_FER_1"/>
    <property type="match status" value="1"/>
</dbReference>
<dbReference type="CDD" id="cd00207">
    <property type="entry name" value="fer2"/>
    <property type="match status" value="1"/>
</dbReference>
<protein>
    <submittedName>
        <fullName evidence="7">Carbon-monoxide dehydrogenase small subunit</fullName>
    </submittedName>
</protein>
<dbReference type="RefSeq" id="WP_091545349.1">
    <property type="nucleotide sequence ID" value="NZ_FMUS01000022.1"/>
</dbReference>
<evidence type="ECO:0000256" key="2">
    <source>
        <dbReference type="ARBA" id="ARBA00022723"/>
    </source>
</evidence>
<dbReference type="AlphaFoldDB" id="A0A1G5JVW5"/>
<dbReference type="InterPro" id="IPR051452">
    <property type="entry name" value="Diverse_Oxidoreductases"/>
</dbReference>
<dbReference type="PANTHER" id="PTHR44379">
    <property type="entry name" value="OXIDOREDUCTASE WITH IRON-SULFUR SUBUNIT"/>
    <property type="match status" value="1"/>
</dbReference>
<keyword evidence="1" id="KW-0001">2Fe-2S</keyword>
<dbReference type="Pfam" id="PF00111">
    <property type="entry name" value="Fer2"/>
    <property type="match status" value="1"/>
</dbReference>
<keyword evidence="8" id="KW-1185">Reference proteome</keyword>